<dbReference type="CTD" id="219844"/>
<sequence>MDNLDFSEEEIQEQLAILGYRNIPRQKLHEFKQDLDALIQNGDWKSFASGDHKNVKPPAVVSRQTISAYSRQRDLDDLIQCKDWTTASGHHVDVTQPSVATSKPSPPAYIKEKVGQCYIKSHDEGFFLHSPKGDHEKQVLTTCQNRDYGQQQRFVDSYAQHSVAPKFRLPAGAPCRLQVEPDPEEPEDTLNPTITDSYTSSPDNQGRRLIKRKVLRKHKGQSQVYDESFYSEDSEAASSVEERLAELDLSAPAHRDSDAENDLSSETEGAMRSAFESYIRGMSHAEGDLRPKPKSFIRPVMTQQNMKKSDPVSRYFEYKQFWEMYKLPGEKDRRDLRWEIRDRLAYQPPPPKPRRVFEPNTYVVPTEKKRSALRWQIRNDLANGLLPHKYSYRF</sequence>
<dbReference type="GeneID" id="103383147"/>
<dbReference type="Proteomes" id="UP000265120">
    <property type="component" value="Chromosome 9"/>
</dbReference>
<evidence type="ECO:0000256" key="2">
    <source>
        <dbReference type="ARBA" id="ARBA00004138"/>
    </source>
</evidence>
<evidence type="ECO:0000313" key="11">
    <source>
        <dbReference type="Proteomes" id="UP000265120"/>
    </source>
</evidence>
<evidence type="ECO:0000256" key="4">
    <source>
        <dbReference type="ARBA" id="ARBA00022490"/>
    </source>
</evidence>
<keyword evidence="6" id="KW-0206">Cytoskeleton</keyword>
<accession>A0A3P8WZ50</accession>
<feature type="region of interest" description="Disordered" evidence="8">
    <location>
        <begin position="178"/>
        <end position="217"/>
    </location>
</feature>
<dbReference type="AlphaFoldDB" id="A0A3P8WZ50"/>
<keyword evidence="7" id="KW-0966">Cell projection</keyword>
<comment type="subcellular location">
    <subcellularLocation>
        <location evidence="2">Cell projection</location>
        <location evidence="2">Cilium</location>
    </subcellularLocation>
    <subcellularLocation>
        <location evidence="1">Cytoplasm</location>
        <location evidence="1">Cytoskeleton</location>
        <location evidence="1">Microtubule organizing center</location>
        <location evidence="1">Centrosome</location>
        <location evidence="1">Centriole</location>
    </subcellularLocation>
</comment>
<dbReference type="GeneTree" id="ENSGT00390000008848"/>
<dbReference type="Ensembl" id="ENSCSET00000032462.1">
    <property type="protein sequence ID" value="ENSCSEP00000032044.1"/>
    <property type="gene ID" value="ENSCSEG00000020572.1"/>
</dbReference>
<proteinExistence type="inferred from homology"/>
<evidence type="ECO:0000256" key="1">
    <source>
        <dbReference type="ARBA" id="ARBA00004114"/>
    </source>
</evidence>
<dbReference type="GO" id="GO:0060271">
    <property type="term" value="P:cilium assembly"/>
    <property type="evidence" value="ECO:0007669"/>
    <property type="project" value="TreeGrafter"/>
</dbReference>
<comment type="similarity">
    <text evidence="3">Belongs to the HYLS1 family.</text>
</comment>
<evidence type="ECO:0000256" key="5">
    <source>
        <dbReference type="ARBA" id="ARBA00022794"/>
    </source>
</evidence>
<dbReference type="InParanoid" id="A0A3P8WZ50"/>
<feature type="compositionally biased region" description="Basic residues" evidence="8">
    <location>
        <begin position="208"/>
        <end position="217"/>
    </location>
</feature>
<dbReference type="OrthoDB" id="6343432at2759"/>
<feature type="domain" description="Centriolar and ciliogenesis-associated protein HYLS1 C-terminal" evidence="9">
    <location>
        <begin position="297"/>
        <end position="382"/>
    </location>
</feature>
<dbReference type="RefSeq" id="XP_008314395.1">
    <property type="nucleotide sequence ID" value="XM_008316173.3"/>
</dbReference>
<evidence type="ECO:0000256" key="8">
    <source>
        <dbReference type="SAM" id="MobiDB-lite"/>
    </source>
</evidence>
<dbReference type="PANTHER" id="PTHR34174">
    <property type="entry name" value="HYDROLETHALUS SYNDROME PROTEIN 1"/>
    <property type="match status" value="1"/>
</dbReference>
<keyword evidence="11" id="KW-1185">Reference proteome</keyword>
<dbReference type="GO" id="GO:0005814">
    <property type="term" value="C:centriole"/>
    <property type="evidence" value="ECO:0007669"/>
    <property type="project" value="UniProtKB-SubCell"/>
</dbReference>
<reference evidence="10" key="3">
    <citation type="submission" date="2025-09" db="UniProtKB">
        <authorList>
            <consortium name="Ensembl"/>
        </authorList>
    </citation>
    <scope>IDENTIFICATION</scope>
</reference>
<keyword evidence="5" id="KW-0970">Cilium biogenesis/degradation</keyword>
<evidence type="ECO:0000256" key="6">
    <source>
        <dbReference type="ARBA" id="ARBA00023212"/>
    </source>
</evidence>
<evidence type="ECO:0000256" key="3">
    <source>
        <dbReference type="ARBA" id="ARBA00010091"/>
    </source>
</evidence>
<evidence type="ECO:0000313" key="10">
    <source>
        <dbReference type="Ensembl" id="ENSCSEP00000032044.1"/>
    </source>
</evidence>
<protein>
    <submittedName>
        <fullName evidence="10">HYLS1 centriolar and ciliogenesis associated</fullName>
    </submittedName>
</protein>
<name>A0A3P8WZ50_CYNSE</name>
<evidence type="ECO:0000259" key="9">
    <source>
        <dbReference type="Pfam" id="PF15311"/>
    </source>
</evidence>
<evidence type="ECO:0000256" key="7">
    <source>
        <dbReference type="ARBA" id="ARBA00023273"/>
    </source>
</evidence>
<dbReference type="KEGG" id="csem:103383147"/>
<dbReference type="PANTHER" id="PTHR34174:SF1">
    <property type="entry name" value="CENTRIOLAR AND CILIOGENESIS-ASSOCIATED PROTEIN HYLS1"/>
    <property type="match status" value="1"/>
</dbReference>
<dbReference type="InterPro" id="IPR052319">
    <property type="entry name" value="Centriolar_ciliogenesis_assoc"/>
</dbReference>
<dbReference type="GO" id="GO:0097730">
    <property type="term" value="C:non-motile cilium"/>
    <property type="evidence" value="ECO:0007669"/>
    <property type="project" value="TreeGrafter"/>
</dbReference>
<dbReference type="OMA" id="PNDYIVP"/>
<reference evidence="10" key="2">
    <citation type="submission" date="2025-08" db="UniProtKB">
        <authorList>
            <consortium name="Ensembl"/>
        </authorList>
    </citation>
    <scope>IDENTIFICATION</scope>
</reference>
<dbReference type="Pfam" id="PF15311">
    <property type="entry name" value="HYLS1_C"/>
    <property type="match status" value="1"/>
</dbReference>
<organism evidence="10 11">
    <name type="scientific">Cynoglossus semilaevis</name>
    <name type="common">Tongue sole</name>
    <dbReference type="NCBI Taxonomy" id="244447"/>
    <lineage>
        <taxon>Eukaryota</taxon>
        <taxon>Metazoa</taxon>
        <taxon>Chordata</taxon>
        <taxon>Craniata</taxon>
        <taxon>Vertebrata</taxon>
        <taxon>Euteleostomi</taxon>
        <taxon>Actinopterygii</taxon>
        <taxon>Neopterygii</taxon>
        <taxon>Teleostei</taxon>
        <taxon>Neoteleostei</taxon>
        <taxon>Acanthomorphata</taxon>
        <taxon>Carangaria</taxon>
        <taxon>Pleuronectiformes</taxon>
        <taxon>Pleuronectoidei</taxon>
        <taxon>Cynoglossidae</taxon>
        <taxon>Cynoglossinae</taxon>
        <taxon>Cynoglossus</taxon>
    </lineage>
</organism>
<feature type="compositionally biased region" description="Polar residues" evidence="8">
    <location>
        <begin position="190"/>
        <end position="204"/>
    </location>
</feature>
<keyword evidence="4" id="KW-0963">Cytoplasm</keyword>
<reference evidence="10 11" key="1">
    <citation type="journal article" date="2014" name="Nat. Genet.">
        <title>Whole-genome sequence of a flatfish provides insights into ZW sex chromosome evolution and adaptation to a benthic lifestyle.</title>
        <authorList>
            <person name="Chen S."/>
            <person name="Zhang G."/>
            <person name="Shao C."/>
            <person name="Huang Q."/>
            <person name="Liu G."/>
            <person name="Zhang P."/>
            <person name="Song W."/>
            <person name="An N."/>
            <person name="Chalopin D."/>
            <person name="Volff J.N."/>
            <person name="Hong Y."/>
            <person name="Li Q."/>
            <person name="Sha Z."/>
            <person name="Zhou H."/>
            <person name="Xie M."/>
            <person name="Yu Q."/>
            <person name="Liu Y."/>
            <person name="Xiang H."/>
            <person name="Wang N."/>
            <person name="Wu K."/>
            <person name="Yang C."/>
            <person name="Zhou Q."/>
            <person name="Liao X."/>
            <person name="Yang L."/>
            <person name="Hu Q."/>
            <person name="Zhang J."/>
            <person name="Meng L."/>
            <person name="Jin L."/>
            <person name="Tian Y."/>
            <person name="Lian J."/>
            <person name="Yang J."/>
            <person name="Miao G."/>
            <person name="Liu S."/>
            <person name="Liang Z."/>
            <person name="Yan F."/>
            <person name="Li Y."/>
            <person name="Sun B."/>
            <person name="Zhang H."/>
            <person name="Zhang J."/>
            <person name="Zhu Y."/>
            <person name="Du M."/>
            <person name="Zhao Y."/>
            <person name="Schartl M."/>
            <person name="Tang Q."/>
            <person name="Wang J."/>
        </authorList>
    </citation>
    <scope>NUCLEOTIDE SEQUENCE</scope>
</reference>
<dbReference type="InterPro" id="IPR027918">
    <property type="entry name" value="HYLS1_C_dom"/>
</dbReference>